<evidence type="ECO:0000313" key="2">
    <source>
        <dbReference type="Proteomes" id="UP000010816"/>
    </source>
</evidence>
<dbReference type="InterPro" id="IPR014174">
    <property type="entry name" value="CRISPR-assoc_prot_Cas6/Cmx6"/>
</dbReference>
<accession>L0GUP4</accession>
<dbReference type="NCBIfam" id="TIGR02807">
    <property type="entry name" value="cas6_cmx6"/>
    <property type="match status" value="1"/>
</dbReference>
<reference evidence="1 2" key="1">
    <citation type="submission" date="2011-09" db="EMBL/GenBank/DDBJ databases">
        <title>Complete sequence of chromosome of Thioflavicoccus mobilis 8321.</title>
        <authorList>
            <consortium name="US DOE Joint Genome Institute"/>
            <person name="Lucas S."/>
            <person name="Han J."/>
            <person name="Lapidus A."/>
            <person name="Cheng J.-F."/>
            <person name="Goodwin L."/>
            <person name="Pitluck S."/>
            <person name="Peters L."/>
            <person name="Ovchinnikova G."/>
            <person name="Lu M."/>
            <person name="Detter J.C."/>
            <person name="Han C."/>
            <person name="Tapia R."/>
            <person name="Land M."/>
            <person name="Hauser L."/>
            <person name="Kyrpides N."/>
            <person name="Ivanova N."/>
            <person name="Pagani I."/>
            <person name="Vogl K."/>
            <person name="Liu Z."/>
            <person name="Imhoff J."/>
            <person name="Thiel V."/>
            <person name="Frigaard N.-U."/>
            <person name="Bryant D."/>
            <person name="Woyke T."/>
        </authorList>
    </citation>
    <scope>NUCLEOTIDE SEQUENCE [LARGE SCALE GENOMIC DNA]</scope>
    <source>
        <strain evidence="1 2">8321</strain>
    </source>
</reference>
<dbReference type="EMBL" id="CP003051">
    <property type="protein sequence ID" value="AGA89014.1"/>
    <property type="molecule type" value="Genomic_DNA"/>
</dbReference>
<dbReference type="KEGG" id="tmb:Thimo_0139"/>
<dbReference type="STRING" id="765912.Thimo_0139"/>
<keyword evidence="2" id="KW-1185">Reference proteome</keyword>
<dbReference type="Pfam" id="PF09559">
    <property type="entry name" value="Cas6"/>
    <property type="match status" value="1"/>
</dbReference>
<dbReference type="RefSeq" id="WP_015279164.1">
    <property type="nucleotide sequence ID" value="NC_019940.1"/>
</dbReference>
<dbReference type="HOGENOM" id="CLU_096068_1_0_6"/>
<gene>
    <name evidence="1" type="ORF">Thimo_0139</name>
</gene>
<protein>
    <submittedName>
        <fullName evidence="1">CRISPR-associated protein Cas6, subtype MYXAN</fullName>
    </submittedName>
</protein>
<organism evidence="1 2">
    <name type="scientific">Thioflavicoccus mobilis 8321</name>
    <dbReference type="NCBI Taxonomy" id="765912"/>
    <lineage>
        <taxon>Bacteria</taxon>
        <taxon>Pseudomonadati</taxon>
        <taxon>Pseudomonadota</taxon>
        <taxon>Gammaproteobacteria</taxon>
        <taxon>Chromatiales</taxon>
        <taxon>Chromatiaceae</taxon>
        <taxon>Thioflavicoccus</taxon>
    </lineage>
</organism>
<dbReference type="AlphaFoldDB" id="L0GUP4"/>
<dbReference type="Proteomes" id="UP000010816">
    <property type="component" value="Chromosome"/>
</dbReference>
<evidence type="ECO:0000313" key="1">
    <source>
        <dbReference type="EMBL" id="AGA89014.1"/>
    </source>
</evidence>
<name>L0GUP4_9GAMM</name>
<proteinExistence type="predicted"/>
<sequence length="229" mass="24953">MYWQDDDAEQPIAIPDDVVDVQFAIDAKRIPVDHGCALGEAVLAALPWEEGQAALGVHTIHVAGSQNGWQRPDHGQDQFLILSRRTKLTIRVPKSRADALKTALTGRVLDVAGCRLTVGAGKERPLSKETTLFARYVVDPHRRNEAQFLDWAAAELHAMDIRIRKALCGKAVTLATPDGPLLTRSLLLANLDVEDSVRLQRLGLGPQRGIGCGLFIPHKGIDAVQSGPR</sequence>
<dbReference type="eggNOG" id="ENOG502Z8Q5">
    <property type="taxonomic scope" value="Bacteria"/>
</dbReference>
<dbReference type="OrthoDB" id="9779370at2"/>